<dbReference type="RefSeq" id="WP_228351436.1">
    <property type="nucleotide sequence ID" value="NZ_JACEGA010000001.1"/>
</dbReference>
<evidence type="ECO:0000313" key="5">
    <source>
        <dbReference type="EMBL" id="MBB2181668.1"/>
    </source>
</evidence>
<dbReference type="EMBL" id="JACEGA010000001">
    <property type="protein sequence ID" value="MBB2181668.1"/>
    <property type="molecule type" value="Genomic_DNA"/>
</dbReference>
<keyword evidence="2" id="KW-0238">DNA-binding</keyword>
<dbReference type="Proteomes" id="UP000574276">
    <property type="component" value="Unassembled WGS sequence"/>
</dbReference>
<dbReference type="PANTHER" id="PTHR43280">
    <property type="entry name" value="ARAC-FAMILY TRANSCRIPTIONAL REGULATOR"/>
    <property type="match status" value="1"/>
</dbReference>
<dbReference type="InterPro" id="IPR018060">
    <property type="entry name" value="HTH_AraC"/>
</dbReference>
<dbReference type="Pfam" id="PF12833">
    <property type="entry name" value="HTH_18"/>
    <property type="match status" value="1"/>
</dbReference>
<dbReference type="Gene3D" id="1.10.10.60">
    <property type="entry name" value="Homeodomain-like"/>
    <property type="match status" value="2"/>
</dbReference>
<protein>
    <submittedName>
        <fullName evidence="5">Helix-turn-helix transcriptional regulator</fullName>
    </submittedName>
</protein>
<dbReference type="SUPFAM" id="SSF46689">
    <property type="entry name" value="Homeodomain-like"/>
    <property type="match status" value="2"/>
</dbReference>
<evidence type="ECO:0000256" key="1">
    <source>
        <dbReference type="ARBA" id="ARBA00023015"/>
    </source>
</evidence>
<dbReference type="InterPro" id="IPR009057">
    <property type="entry name" value="Homeodomain-like_sf"/>
</dbReference>
<gene>
    <name evidence="5" type="ORF">H0486_02100</name>
</gene>
<dbReference type="PANTHER" id="PTHR43280:SF34">
    <property type="entry name" value="ARAC-FAMILY TRANSCRIPTIONAL REGULATOR"/>
    <property type="match status" value="1"/>
</dbReference>
<dbReference type="GO" id="GO:0003700">
    <property type="term" value="F:DNA-binding transcription factor activity"/>
    <property type="evidence" value="ECO:0007669"/>
    <property type="project" value="InterPro"/>
</dbReference>
<evidence type="ECO:0000256" key="3">
    <source>
        <dbReference type="ARBA" id="ARBA00023163"/>
    </source>
</evidence>
<keyword evidence="6" id="KW-1185">Reference proteome</keyword>
<dbReference type="GO" id="GO:0043565">
    <property type="term" value="F:sequence-specific DNA binding"/>
    <property type="evidence" value="ECO:0007669"/>
    <property type="project" value="InterPro"/>
</dbReference>
<organism evidence="5 6">
    <name type="scientific">Variimorphobacter saccharofermentans</name>
    <dbReference type="NCBI Taxonomy" id="2755051"/>
    <lineage>
        <taxon>Bacteria</taxon>
        <taxon>Bacillati</taxon>
        <taxon>Bacillota</taxon>
        <taxon>Clostridia</taxon>
        <taxon>Lachnospirales</taxon>
        <taxon>Lachnospiraceae</taxon>
        <taxon>Variimorphobacter</taxon>
    </lineage>
</organism>
<evidence type="ECO:0000256" key="2">
    <source>
        <dbReference type="ARBA" id="ARBA00023125"/>
    </source>
</evidence>
<comment type="caution">
    <text evidence="5">The sequence shown here is derived from an EMBL/GenBank/DDBJ whole genome shotgun (WGS) entry which is preliminary data.</text>
</comment>
<evidence type="ECO:0000259" key="4">
    <source>
        <dbReference type="PROSITE" id="PS01124"/>
    </source>
</evidence>
<keyword evidence="3" id="KW-0804">Transcription</keyword>
<accession>A0A839JWQ2</accession>
<keyword evidence="1" id="KW-0805">Transcription regulation</keyword>
<feature type="domain" description="HTH araC/xylS-type" evidence="4">
    <location>
        <begin position="160"/>
        <end position="258"/>
    </location>
</feature>
<proteinExistence type="predicted"/>
<evidence type="ECO:0000313" key="6">
    <source>
        <dbReference type="Proteomes" id="UP000574276"/>
    </source>
</evidence>
<dbReference type="AlphaFoldDB" id="A0A839JWQ2"/>
<dbReference type="PROSITE" id="PS01124">
    <property type="entry name" value="HTH_ARAC_FAMILY_2"/>
    <property type="match status" value="1"/>
</dbReference>
<sequence length="263" mass="30537">MKVQLYTNPIDLSKAGDIPKDIVMAFRKAMFDQREMPDTTIMYQMEAAFYDCIRNGNPDELTGFFETISTKKLHMGCMSKDPLRQSQYAFVAGITLATRSAIQGGMPEMEAYNLSDVYTQKADLCKKINEVKELFIVAIYDFAKRVQQAKMQRVYSYPVLRCMKYISNHLHYRITLTELAERCNLTPQYLSALFRKETGTTLSQYILHEKLETAKQMLAYSDLSLQDIAANLAFNSHSNFTAHFRQQYHITPKQYRENTRNIY</sequence>
<name>A0A839JWQ2_9FIRM</name>
<reference evidence="5 6" key="1">
    <citation type="submission" date="2020-07" db="EMBL/GenBank/DDBJ databases">
        <title>Characterization and genome sequencing of isolate MD1, a novel member within the family Lachnospiraceae.</title>
        <authorList>
            <person name="Rettenmaier R."/>
            <person name="Di Bello L."/>
            <person name="Zinser C."/>
            <person name="Scheitz K."/>
            <person name="Liebl W."/>
            <person name="Zverlov V."/>
        </authorList>
    </citation>
    <scope>NUCLEOTIDE SEQUENCE [LARGE SCALE GENOMIC DNA]</scope>
    <source>
        <strain evidence="5 6">MD1</strain>
    </source>
</reference>
<dbReference type="SMART" id="SM00342">
    <property type="entry name" value="HTH_ARAC"/>
    <property type="match status" value="1"/>
</dbReference>